<dbReference type="AlphaFoldDB" id="A0A4S2AYN6"/>
<dbReference type="RefSeq" id="WP_136013987.1">
    <property type="nucleotide sequence ID" value="NZ_CAJTBC010000009.1"/>
</dbReference>
<proteinExistence type="predicted"/>
<organism evidence="1 2">
    <name type="scientific">Bacteroides acidifaciens</name>
    <dbReference type="NCBI Taxonomy" id="85831"/>
    <lineage>
        <taxon>Bacteria</taxon>
        <taxon>Pseudomonadati</taxon>
        <taxon>Bacteroidota</taxon>
        <taxon>Bacteroidia</taxon>
        <taxon>Bacteroidales</taxon>
        <taxon>Bacteroidaceae</taxon>
        <taxon>Bacteroides</taxon>
    </lineage>
</organism>
<gene>
    <name evidence="1" type="ORF">E5356_07275</name>
</gene>
<evidence type="ECO:0000313" key="2">
    <source>
        <dbReference type="Proteomes" id="UP000305751"/>
    </source>
</evidence>
<dbReference type="EMBL" id="SRZA01000015">
    <property type="protein sequence ID" value="TGY06202.1"/>
    <property type="molecule type" value="Genomic_DNA"/>
</dbReference>
<protein>
    <submittedName>
        <fullName evidence="1">Uncharacterized protein</fullName>
    </submittedName>
</protein>
<comment type="caution">
    <text evidence="1">The sequence shown here is derived from an EMBL/GenBank/DDBJ whole genome shotgun (WGS) entry which is preliminary data.</text>
</comment>
<sequence length="381" mass="44131">MSLQILSPVRKQGEDCVVWQCPFLFKSKEYVIRNSYSLAVEDLLSVDRIDAAVVALLRFAIEKEEDIISEYPISEELYYNLVTLFIPVLCKTNRLRPISLNMPTVQAEASEKRNIVGTGISCGVDSLYTIAKHVNCLCRDHSLTHLMYFSIGAHLTKELDLQREQLAIRFSKEIGLPLIVVKSNLPDLMNEIGGRYDHLSYHTYMMAAVMLGMQKGIRYYYYSSTYKFDHMNLNLQDDCAQYDLLSLSVFSNSGMRFISSGGSIDRLEKVKEISTFPLSYKYLNVCIADIKNDGVCFKCIRTLLELDAVGAIDKYGEVFDIDFYKRNRKYYLYRLYYRSRFANDKFMNELYDCFSREMTPLFKIKAICHLALNRLLGRRKI</sequence>
<evidence type="ECO:0000313" key="1">
    <source>
        <dbReference type="EMBL" id="TGY06202.1"/>
    </source>
</evidence>
<reference evidence="1 2" key="1">
    <citation type="submission" date="2019-04" db="EMBL/GenBank/DDBJ databases">
        <title>Microbes associate with the intestines of laboratory mice.</title>
        <authorList>
            <person name="Navarre W."/>
            <person name="Wong E."/>
            <person name="Huang K."/>
            <person name="Tropini C."/>
            <person name="Ng K."/>
            <person name="Yu B."/>
        </authorList>
    </citation>
    <scope>NUCLEOTIDE SEQUENCE [LARGE SCALE GENOMIC DNA]</scope>
    <source>
        <strain evidence="1 2">NM70_E10</strain>
    </source>
</reference>
<name>A0A4S2AYN6_9BACE</name>
<dbReference type="Proteomes" id="UP000305751">
    <property type="component" value="Unassembled WGS sequence"/>
</dbReference>
<keyword evidence="2" id="KW-1185">Reference proteome</keyword>
<accession>A0A4S2AYN6</accession>